<keyword evidence="14" id="KW-1185">Reference proteome</keyword>
<evidence type="ECO:0000256" key="1">
    <source>
        <dbReference type="ARBA" id="ARBA00004571"/>
    </source>
</evidence>
<dbReference type="PANTHER" id="PTHR30329">
    <property type="entry name" value="STATOR ELEMENT OF FLAGELLAR MOTOR COMPLEX"/>
    <property type="match status" value="1"/>
</dbReference>
<dbReference type="PROSITE" id="PS51123">
    <property type="entry name" value="OMPA_2"/>
    <property type="match status" value="1"/>
</dbReference>
<dbReference type="PANTHER" id="PTHR30329:SF21">
    <property type="entry name" value="LIPOPROTEIN YIAD-RELATED"/>
    <property type="match status" value="1"/>
</dbReference>
<feature type="signal peptide" evidence="11">
    <location>
        <begin position="1"/>
        <end position="24"/>
    </location>
</feature>
<dbReference type="InterPro" id="IPR050330">
    <property type="entry name" value="Bact_OuterMem_StrucFunc"/>
</dbReference>
<dbReference type="InterPro" id="IPR011250">
    <property type="entry name" value="OMP/PagP_B-barrel"/>
</dbReference>
<dbReference type="CDD" id="cd07185">
    <property type="entry name" value="OmpA_C-like"/>
    <property type="match status" value="1"/>
</dbReference>
<dbReference type="SUPFAM" id="SSF56925">
    <property type="entry name" value="OMPA-like"/>
    <property type="match status" value="1"/>
</dbReference>
<dbReference type="InterPro" id="IPR006664">
    <property type="entry name" value="OMP_bac"/>
</dbReference>
<reference evidence="13 14" key="1">
    <citation type="submission" date="2023-05" db="EMBL/GenBank/DDBJ databases">
        <title>Genome sequence of Pinibacter sp. MAH-24.</title>
        <authorList>
            <person name="Huq M.A."/>
        </authorList>
    </citation>
    <scope>NUCLEOTIDE SEQUENCE [LARGE SCALE GENOMIC DNA]</scope>
    <source>
        <strain evidence="13 14">MAH-24</strain>
    </source>
</reference>
<dbReference type="RefSeq" id="WP_282336721.1">
    <property type="nucleotide sequence ID" value="NZ_JASBRG010000008.1"/>
</dbReference>
<organism evidence="13 14">
    <name type="scientific">Pinibacter soli</name>
    <dbReference type="NCBI Taxonomy" id="3044211"/>
    <lineage>
        <taxon>Bacteria</taxon>
        <taxon>Pseudomonadati</taxon>
        <taxon>Bacteroidota</taxon>
        <taxon>Chitinophagia</taxon>
        <taxon>Chitinophagales</taxon>
        <taxon>Chitinophagaceae</taxon>
        <taxon>Pinibacter</taxon>
    </lineage>
</organism>
<feature type="domain" description="OmpA-like" evidence="12">
    <location>
        <begin position="358"/>
        <end position="472"/>
    </location>
</feature>
<keyword evidence="11" id="KW-0732">Signal</keyword>
<keyword evidence="3" id="KW-1134">Transmembrane beta strand</keyword>
<gene>
    <name evidence="13" type="ORF">QJ048_22545</name>
</gene>
<keyword evidence="8" id="KW-0998">Cell outer membrane</keyword>
<dbReference type="PRINTS" id="PR01021">
    <property type="entry name" value="OMPADOMAIN"/>
</dbReference>
<evidence type="ECO:0000256" key="5">
    <source>
        <dbReference type="ARBA" id="ARBA00023065"/>
    </source>
</evidence>
<protein>
    <submittedName>
        <fullName evidence="13">DUF6089 family protein</fullName>
    </submittedName>
</protein>
<dbReference type="Gene3D" id="3.30.1330.60">
    <property type="entry name" value="OmpA-like domain"/>
    <property type="match status" value="1"/>
</dbReference>
<dbReference type="InterPro" id="IPR045743">
    <property type="entry name" value="DUF6089"/>
</dbReference>
<dbReference type="InterPro" id="IPR006665">
    <property type="entry name" value="OmpA-like"/>
</dbReference>
<accession>A0ABT6RJ38</accession>
<keyword evidence="6" id="KW-0626">Porin</keyword>
<evidence type="ECO:0000256" key="2">
    <source>
        <dbReference type="ARBA" id="ARBA00022448"/>
    </source>
</evidence>
<dbReference type="Pfam" id="PF00691">
    <property type="entry name" value="OmpA"/>
    <property type="match status" value="1"/>
</dbReference>
<feature type="compositionally biased region" description="Polar residues" evidence="10">
    <location>
        <begin position="290"/>
        <end position="315"/>
    </location>
</feature>
<feature type="chain" id="PRO_5045918382" evidence="11">
    <location>
        <begin position="25"/>
        <end position="472"/>
    </location>
</feature>
<sequence length="472" mass="52779">MKKFNKKISILLASGLFFAATANCQDTQNMTFSSKKAVTDSVSEEPKTKKYEFGIGGGIVVYQGDLAPTVWGAYRCISPGLQANITRIFSPSFALRIGGAVGKFTADDTKSSYKEAYRDYRKYNFTTSFAELTAMAQWTPFAKANWRLNPYLLGGAGVSYLKVKNDWSKSDFNYFAGENLQQRASEDSAKSHSFFAPILPVGVGLKYDVSDKVALKLEWINRITFTDYLDGFSKAANPNKNDRYSSIMLSLNFALGKNHKSSTSHSGSTINNYYYNYYYSSKNSKSENSMATKNGGNKQNSSSTSADNGEQQGTGENLAIQDVQNKLDLITRKLDDVSRANAGRGGNGQGNTDVDNDFNNMIKYDKYIIYFSFDHSYLEGESYTKLDQIANTMKADPKVNVTLSGFTDLRGSNDYNMKLSTARAEICRDYLISHSIDPNRIKTEAFGKTKYIIGNLSKEQQWVNRRVEVYFN</sequence>
<evidence type="ECO:0000256" key="11">
    <source>
        <dbReference type="SAM" id="SignalP"/>
    </source>
</evidence>
<evidence type="ECO:0000256" key="9">
    <source>
        <dbReference type="PROSITE-ProRule" id="PRU00473"/>
    </source>
</evidence>
<evidence type="ECO:0000256" key="3">
    <source>
        <dbReference type="ARBA" id="ARBA00022452"/>
    </source>
</evidence>
<evidence type="ECO:0000256" key="4">
    <source>
        <dbReference type="ARBA" id="ARBA00022692"/>
    </source>
</evidence>
<keyword evidence="5" id="KW-0406">Ion transport</keyword>
<dbReference type="EMBL" id="JASBRG010000008">
    <property type="protein sequence ID" value="MDI3322586.1"/>
    <property type="molecule type" value="Genomic_DNA"/>
</dbReference>
<dbReference type="SUPFAM" id="SSF103088">
    <property type="entry name" value="OmpA-like"/>
    <property type="match status" value="1"/>
</dbReference>
<proteinExistence type="predicted"/>
<dbReference type="Gene3D" id="2.40.160.20">
    <property type="match status" value="1"/>
</dbReference>
<dbReference type="Proteomes" id="UP001226434">
    <property type="component" value="Unassembled WGS sequence"/>
</dbReference>
<evidence type="ECO:0000256" key="10">
    <source>
        <dbReference type="SAM" id="MobiDB-lite"/>
    </source>
</evidence>
<keyword evidence="2" id="KW-0813">Transport</keyword>
<evidence type="ECO:0000256" key="8">
    <source>
        <dbReference type="ARBA" id="ARBA00023237"/>
    </source>
</evidence>
<keyword evidence="4" id="KW-0812">Transmembrane</keyword>
<name>A0ABT6RJ38_9BACT</name>
<evidence type="ECO:0000313" key="14">
    <source>
        <dbReference type="Proteomes" id="UP001226434"/>
    </source>
</evidence>
<dbReference type="Pfam" id="PF19573">
    <property type="entry name" value="DUF6089"/>
    <property type="match status" value="1"/>
</dbReference>
<comment type="caution">
    <text evidence="13">The sequence shown here is derived from an EMBL/GenBank/DDBJ whole genome shotgun (WGS) entry which is preliminary data.</text>
</comment>
<evidence type="ECO:0000256" key="6">
    <source>
        <dbReference type="ARBA" id="ARBA00023114"/>
    </source>
</evidence>
<dbReference type="InterPro" id="IPR036737">
    <property type="entry name" value="OmpA-like_sf"/>
</dbReference>
<evidence type="ECO:0000256" key="7">
    <source>
        <dbReference type="ARBA" id="ARBA00023136"/>
    </source>
</evidence>
<feature type="region of interest" description="Disordered" evidence="10">
    <location>
        <begin position="286"/>
        <end position="320"/>
    </location>
</feature>
<comment type="subcellular location">
    <subcellularLocation>
        <location evidence="1">Cell outer membrane</location>
        <topology evidence="1">Multi-pass membrane protein</topology>
    </subcellularLocation>
</comment>
<evidence type="ECO:0000313" key="13">
    <source>
        <dbReference type="EMBL" id="MDI3322586.1"/>
    </source>
</evidence>
<evidence type="ECO:0000259" key="12">
    <source>
        <dbReference type="PROSITE" id="PS51123"/>
    </source>
</evidence>
<keyword evidence="7 9" id="KW-0472">Membrane</keyword>